<dbReference type="Proteomes" id="UP000007754">
    <property type="component" value="Chromosome 7"/>
</dbReference>
<accession>A0A674HCJ0</accession>
<name>A0A674HCJ0_TAEGU</name>
<evidence type="ECO:0000313" key="2">
    <source>
        <dbReference type="Ensembl" id="ENSTGUP00000032071.1"/>
    </source>
</evidence>
<dbReference type="AlphaFoldDB" id="A0A674HCJ0"/>
<feature type="compositionally biased region" description="Pro residues" evidence="1">
    <location>
        <begin position="195"/>
        <end position="229"/>
    </location>
</feature>
<dbReference type="GeneTree" id="ENSGT01130000279649"/>
<dbReference type="Ensembl" id="ENSTGUT00000021577.1">
    <property type="protein sequence ID" value="ENSTGUP00000032071.1"/>
    <property type="gene ID" value="ENSTGUG00000019485.1"/>
</dbReference>
<evidence type="ECO:0000313" key="3">
    <source>
        <dbReference type="Proteomes" id="UP000007754"/>
    </source>
</evidence>
<feature type="region of interest" description="Disordered" evidence="1">
    <location>
        <begin position="195"/>
        <end position="246"/>
    </location>
</feature>
<evidence type="ECO:0000256" key="1">
    <source>
        <dbReference type="SAM" id="MobiDB-lite"/>
    </source>
</evidence>
<organism evidence="2 3">
    <name type="scientific">Taeniopygia guttata</name>
    <name type="common">Zebra finch</name>
    <name type="synonym">Poephila guttata</name>
    <dbReference type="NCBI Taxonomy" id="59729"/>
    <lineage>
        <taxon>Eukaryota</taxon>
        <taxon>Metazoa</taxon>
        <taxon>Chordata</taxon>
        <taxon>Craniata</taxon>
        <taxon>Vertebrata</taxon>
        <taxon>Euteleostomi</taxon>
        <taxon>Archelosauria</taxon>
        <taxon>Archosauria</taxon>
        <taxon>Dinosauria</taxon>
        <taxon>Saurischia</taxon>
        <taxon>Theropoda</taxon>
        <taxon>Coelurosauria</taxon>
        <taxon>Aves</taxon>
        <taxon>Neognathae</taxon>
        <taxon>Neoaves</taxon>
        <taxon>Telluraves</taxon>
        <taxon>Australaves</taxon>
        <taxon>Passeriformes</taxon>
        <taxon>Passeroidea</taxon>
        <taxon>Estrildidae</taxon>
        <taxon>Estrildinae</taxon>
        <taxon>Taeniopygia</taxon>
    </lineage>
</organism>
<proteinExistence type="predicted"/>
<keyword evidence="3" id="KW-1185">Reference proteome</keyword>
<reference evidence="2" key="2">
    <citation type="submission" date="2025-08" db="UniProtKB">
        <authorList>
            <consortium name="Ensembl"/>
        </authorList>
    </citation>
    <scope>IDENTIFICATION</scope>
</reference>
<reference evidence="2" key="3">
    <citation type="submission" date="2025-09" db="UniProtKB">
        <authorList>
            <consortium name="Ensembl"/>
        </authorList>
    </citation>
    <scope>IDENTIFICATION</scope>
</reference>
<dbReference type="InParanoid" id="A0A674HCJ0"/>
<sequence>MSTERILGKGFSSRELWELLPKEWAKPEAARAPGQHSQEGFLGYPVQGQGLDWVLLVDPFQLRIFWDCVMTNAIMQRSERVAALETQRSGTPQTCLWEVPCWRCSSQNHWKRKQEQQGAGKTGAGPDLCAGSEDGTSLDPAFPAPASLDPTFPAPASLDPAFPAPASLDPAFPAPASLDPAFAAPTFPAPSFPAPSFPAPSFPDPSFPAPSFPAPSFPDPAFPAPGLPRPPRERWKIPKPAPGKSVRQRYVPVSV</sequence>
<protein>
    <submittedName>
        <fullName evidence="2">Uncharacterized protein</fullName>
    </submittedName>
</protein>
<reference evidence="2 3" key="1">
    <citation type="journal article" date="2010" name="Nature">
        <title>The genome of a songbird.</title>
        <authorList>
            <person name="Warren W.C."/>
            <person name="Clayton D.F."/>
            <person name="Ellegren H."/>
            <person name="Arnold A.P."/>
            <person name="Hillier L.W."/>
            <person name="Kunstner A."/>
            <person name="Searle S."/>
            <person name="White S."/>
            <person name="Vilella A.J."/>
            <person name="Fairley S."/>
            <person name="Heger A."/>
            <person name="Kong L."/>
            <person name="Ponting C.P."/>
            <person name="Jarvis E.D."/>
            <person name="Mello C.V."/>
            <person name="Minx P."/>
            <person name="Lovell P."/>
            <person name="Velho T.A."/>
            <person name="Ferris M."/>
            <person name="Balakrishnan C.N."/>
            <person name="Sinha S."/>
            <person name="Blatti C."/>
            <person name="London S.E."/>
            <person name="Li Y."/>
            <person name="Lin Y.C."/>
            <person name="George J."/>
            <person name="Sweedler J."/>
            <person name="Southey B."/>
            <person name="Gunaratne P."/>
            <person name="Watson M."/>
            <person name="Nam K."/>
            <person name="Backstrom N."/>
            <person name="Smeds L."/>
            <person name="Nabholz B."/>
            <person name="Itoh Y."/>
            <person name="Whitney O."/>
            <person name="Pfenning A.R."/>
            <person name="Howard J."/>
            <person name="Volker M."/>
            <person name="Skinner B.M."/>
            <person name="Griffin D.K."/>
            <person name="Ye L."/>
            <person name="McLaren W.M."/>
            <person name="Flicek P."/>
            <person name="Quesada V."/>
            <person name="Velasco G."/>
            <person name="Lopez-Otin C."/>
            <person name="Puente X.S."/>
            <person name="Olender T."/>
            <person name="Lancet D."/>
            <person name="Smit A.F."/>
            <person name="Hubley R."/>
            <person name="Konkel M.K."/>
            <person name="Walker J.A."/>
            <person name="Batzer M.A."/>
            <person name="Gu W."/>
            <person name="Pollock D.D."/>
            <person name="Chen L."/>
            <person name="Cheng Z."/>
            <person name="Eichler E.E."/>
            <person name="Stapley J."/>
            <person name="Slate J."/>
            <person name="Ekblom R."/>
            <person name="Birkhead T."/>
            <person name="Burke T."/>
            <person name="Burt D."/>
            <person name="Scharff C."/>
            <person name="Adam I."/>
            <person name="Richard H."/>
            <person name="Sultan M."/>
            <person name="Soldatov A."/>
            <person name="Lehrach H."/>
            <person name="Edwards S.V."/>
            <person name="Yang S.P."/>
            <person name="Li X."/>
            <person name="Graves T."/>
            <person name="Fulton L."/>
            <person name="Nelson J."/>
            <person name="Chinwalla A."/>
            <person name="Hou S."/>
            <person name="Mardis E.R."/>
            <person name="Wilson R.K."/>
        </authorList>
    </citation>
    <scope>NUCLEOTIDE SEQUENCE [LARGE SCALE GENOMIC DNA]</scope>
</reference>
<feature type="region of interest" description="Disordered" evidence="1">
    <location>
        <begin position="113"/>
        <end position="160"/>
    </location>
</feature>